<gene>
    <name evidence="2" type="ORF">IAB78_03095</name>
</gene>
<evidence type="ECO:0000259" key="1">
    <source>
        <dbReference type="Pfam" id="PF04536"/>
    </source>
</evidence>
<reference evidence="2" key="1">
    <citation type="submission" date="2020-10" db="EMBL/GenBank/DDBJ databases">
        <authorList>
            <person name="Gilroy R."/>
        </authorList>
    </citation>
    <scope>NUCLEOTIDE SEQUENCE</scope>
    <source>
        <strain evidence="2">B2-16538</strain>
    </source>
</reference>
<accession>A0A9D9J1I7</accession>
<dbReference type="PANTHER" id="PTHR30373">
    <property type="entry name" value="UPF0603 PROTEIN YGCG"/>
    <property type="match status" value="1"/>
</dbReference>
<dbReference type="Pfam" id="PF04536">
    <property type="entry name" value="TPM_phosphatase"/>
    <property type="match status" value="1"/>
</dbReference>
<dbReference type="InterPro" id="IPR007621">
    <property type="entry name" value="TPM_dom"/>
</dbReference>
<name>A0A9D9J1I7_9BACT</name>
<dbReference type="Gene3D" id="3.10.310.50">
    <property type="match status" value="1"/>
</dbReference>
<evidence type="ECO:0000313" key="3">
    <source>
        <dbReference type="Proteomes" id="UP000823750"/>
    </source>
</evidence>
<reference evidence="2" key="2">
    <citation type="journal article" date="2021" name="PeerJ">
        <title>Extensive microbial diversity within the chicken gut microbiome revealed by metagenomics and culture.</title>
        <authorList>
            <person name="Gilroy R."/>
            <person name="Ravi A."/>
            <person name="Getino M."/>
            <person name="Pursley I."/>
            <person name="Horton D.L."/>
            <person name="Alikhan N.F."/>
            <person name="Baker D."/>
            <person name="Gharbi K."/>
            <person name="Hall N."/>
            <person name="Watson M."/>
            <person name="Adriaenssens E.M."/>
            <person name="Foster-Nyarko E."/>
            <person name="Jarju S."/>
            <person name="Secka A."/>
            <person name="Antonio M."/>
            <person name="Oren A."/>
            <person name="Chaudhuri R.R."/>
            <person name="La Ragione R."/>
            <person name="Hildebrand F."/>
            <person name="Pallen M.J."/>
        </authorList>
    </citation>
    <scope>NUCLEOTIDE SEQUENCE</scope>
    <source>
        <strain evidence="2">B2-16538</strain>
    </source>
</reference>
<dbReference type="EMBL" id="JADILX010000053">
    <property type="protein sequence ID" value="MBO8485393.1"/>
    <property type="molecule type" value="Genomic_DNA"/>
</dbReference>
<dbReference type="PANTHER" id="PTHR30373:SF8">
    <property type="entry name" value="BLL7265 PROTEIN"/>
    <property type="match status" value="1"/>
</dbReference>
<sequence length="152" mass="16965">MKATEFLTAAEKETVTAAIRDAELGTSGEIRIHLDEVCKGNPMKRAESVFRYLGMDRTVLHNGVLIYVACQTKVFAVIGDSGINNAVPHDFWNDVIAMMKHRFSAGQYAEGLAEAVRMTGEKLKVHFPYKEGDVNELPDEISFGTETERENR</sequence>
<protein>
    <submittedName>
        <fullName evidence="2">TPM domain-containing protein</fullName>
    </submittedName>
</protein>
<feature type="domain" description="TPM" evidence="1">
    <location>
        <begin position="4"/>
        <end position="120"/>
    </location>
</feature>
<proteinExistence type="predicted"/>
<evidence type="ECO:0000313" key="2">
    <source>
        <dbReference type="EMBL" id="MBO8485393.1"/>
    </source>
</evidence>
<comment type="caution">
    <text evidence="2">The sequence shown here is derived from an EMBL/GenBank/DDBJ whole genome shotgun (WGS) entry which is preliminary data.</text>
</comment>
<organism evidence="2 3">
    <name type="scientific">Candidatus Cryptobacteroides excrementavium</name>
    <dbReference type="NCBI Taxonomy" id="2840759"/>
    <lineage>
        <taxon>Bacteria</taxon>
        <taxon>Pseudomonadati</taxon>
        <taxon>Bacteroidota</taxon>
        <taxon>Bacteroidia</taxon>
        <taxon>Bacteroidales</taxon>
        <taxon>Candidatus Cryptobacteroides</taxon>
    </lineage>
</organism>
<dbReference type="AlphaFoldDB" id="A0A9D9J1I7"/>
<dbReference type="Proteomes" id="UP000823750">
    <property type="component" value="Unassembled WGS sequence"/>
</dbReference>